<gene>
    <name evidence="1" type="ORF">SAMN04489730_6891</name>
</gene>
<evidence type="ECO:0000313" key="1">
    <source>
        <dbReference type="EMBL" id="SFW88199.1"/>
    </source>
</evidence>
<organism evidence="1 2">
    <name type="scientific">Amycolatopsis australiensis</name>
    <dbReference type="NCBI Taxonomy" id="546364"/>
    <lineage>
        <taxon>Bacteria</taxon>
        <taxon>Bacillati</taxon>
        <taxon>Actinomycetota</taxon>
        <taxon>Actinomycetes</taxon>
        <taxon>Pseudonocardiales</taxon>
        <taxon>Pseudonocardiaceae</taxon>
        <taxon>Amycolatopsis</taxon>
    </lineage>
</organism>
<keyword evidence="2" id="KW-1185">Reference proteome</keyword>
<dbReference type="Proteomes" id="UP000182740">
    <property type="component" value="Unassembled WGS sequence"/>
</dbReference>
<name>A0A1K1SVW6_9PSEU</name>
<dbReference type="AlphaFoldDB" id="A0A1K1SVW6"/>
<protein>
    <submittedName>
        <fullName evidence="1">Uncharacterized protein</fullName>
    </submittedName>
</protein>
<proteinExistence type="predicted"/>
<evidence type="ECO:0000313" key="2">
    <source>
        <dbReference type="Proteomes" id="UP000182740"/>
    </source>
</evidence>
<dbReference type="EMBL" id="FPJG01000006">
    <property type="protein sequence ID" value="SFW88199.1"/>
    <property type="molecule type" value="Genomic_DNA"/>
</dbReference>
<accession>A0A1K1SVW6</accession>
<sequence>MAAGSSPPPPVAVVCTMVIVIQIPGFWRSARTGPPLPRVLISSDVTASATKASHVGRSRMAAKNPKIMKIRNVTSRVSRTLPSPMTPRKLSRANVGWSRSRRTGRCIAAATHSAVAATSGPVVAHQRPSCPPNTRAAVASSVPGRYRSTRFSQGCQPQAAFAASGGHIGRFQSTRRLTPSCP</sequence>
<reference evidence="2" key="1">
    <citation type="submission" date="2016-11" db="EMBL/GenBank/DDBJ databases">
        <authorList>
            <person name="Varghese N."/>
            <person name="Submissions S."/>
        </authorList>
    </citation>
    <scope>NUCLEOTIDE SEQUENCE [LARGE SCALE GENOMIC DNA]</scope>
    <source>
        <strain evidence="2">DSM 44671</strain>
    </source>
</reference>